<organism evidence="1 2">
    <name type="scientific">Actinocrispum wychmicini</name>
    <dbReference type="NCBI Taxonomy" id="1213861"/>
    <lineage>
        <taxon>Bacteria</taxon>
        <taxon>Bacillati</taxon>
        <taxon>Actinomycetota</taxon>
        <taxon>Actinomycetes</taxon>
        <taxon>Pseudonocardiales</taxon>
        <taxon>Pseudonocardiaceae</taxon>
        <taxon>Actinocrispum</taxon>
    </lineage>
</organism>
<evidence type="ECO:0000313" key="2">
    <source>
        <dbReference type="Proteomes" id="UP000295680"/>
    </source>
</evidence>
<evidence type="ECO:0000313" key="1">
    <source>
        <dbReference type="EMBL" id="TCO44814.1"/>
    </source>
</evidence>
<comment type="caution">
    <text evidence="1">The sequence shown here is derived from an EMBL/GenBank/DDBJ whole genome shotgun (WGS) entry which is preliminary data.</text>
</comment>
<reference evidence="1 2" key="1">
    <citation type="submission" date="2019-03" db="EMBL/GenBank/DDBJ databases">
        <title>Genomic Encyclopedia of Type Strains, Phase IV (KMG-IV): sequencing the most valuable type-strain genomes for metagenomic binning, comparative biology and taxonomic classification.</title>
        <authorList>
            <person name="Goeker M."/>
        </authorList>
    </citation>
    <scope>NUCLEOTIDE SEQUENCE [LARGE SCALE GENOMIC DNA]</scope>
    <source>
        <strain evidence="1 2">DSM 45934</strain>
    </source>
</reference>
<dbReference type="Gene3D" id="3.40.50.970">
    <property type="match status" value="1"/>
</dbReference>
<dbReference type="AlphaFoldDB" id="A0A4R2IIQ0"/>
<name>A0A4R2IIQ0_9PSEU</name>
<protein>
    <submittedName>
        <fullName evidence="1">Sulfopyruvate decarboxylase subunit alpha</fullName>
    </submittedName>
</protein>
<keyword evidence="1" id="KW-0670">Pyruvate</keyword>
<keyword evidence="2" id="KW-1185">Reference proteome</keyword>
<sequence>MLLSLTSTLLALSGLLLKEGLLTSYAAAVAKGVWAAGADLVGYVPSVSVAPVIGELVGTSGGQDGVSDRVFPLSREEEAVGVLGALPLAGKFGAIVMQDNGFGNALTALTTFTVAYHLPLLIVANTRGGLGEYNSMIHTFSQHASRLLEQVGVPVFDLDRRSGPDDWAAVVREAGTHARMTFRPVVVLAQFWATDGEMA</sequence>
<gene>
    <name evidence="1" type="ORF">EV192_12271</name>
</gene>
<accession>A0A4R2IIQ0</accession>
<dbReference type="Proteomes" id="UP000295680">
    <property type="component" value="Unassembled WGS sequence"/>
</dbReference>
<dbReference type="CDD" id="cd07035">
    <property type="entry name" value="TPP_PYR_POX_like"/>
    <property type="match status" value="1"/>
</dbReference>
<proteinExistence type="predicted"/>
<dbReference type="EMBL" id="SLWS01000022">
    <property type="protein sequence ID" value="TCO44814.1"/>
    <property type="molecule type" value="Genomic_DNA"/>
</dbReference>
<dbReference type="GO" id="GO:0000287">
    <property type="term" value="F:magnesium ion binding"/>
    <property type="evidence" value="ECO:0007669"/>
    <property type="project" value="UniProtKB-ARBA"/>
</dbReference>
<dbReference type="InterPro" id="IPR029061">
    <property type="entry name" value="THDP-binding"/>
</dbReference>
<dbReference type="SUPFAM" id="SSF52518">
    <property type="entry name" value="Thiamin diphosphate-binding fold (THDP-binding)"/>
    <property type="match status" value="1"/>
</dbReference>